<keyword evidence="8" id="KW-1133">Transmembrane helix</keyword>
<dbReference type="GO" id="GO:0015031">
    <property type="term" value="P:protein transport"/>
    <property type="evidence" value="ECO:0007669"/>
    <property type="project" value="UniProtKB-KW"/>
</dbReference>
<evidence type="ECO:0000256" key="7">
    <source>
        <dbReference type="ARBA" id="ARBA00022927"/>
    </source>
</evidence>
<gene>
    <name evidence="11" type="ORF">LHA35_26605</name>
</gene>
<comment type="similarity">
    <text evidence="2">Belongs to the TonB family.</text>
</comment>
<dbReference type="AlphaFoldDB" id="A0A9X1LDL4"/>
<comment type="caution">
    <text evidence="11">The sequence shown here is derived from an EMBL/GenBank/DDBJ whole genome shotgun (WGS) entry which is preliminary data.</text>
</comment>
<evidence type="ECO:0000256" key="9">
    <source>
        <dbReference type="ARBA" id="ARBA00023136"/>
    </source>
</evidence>
<feature type="domain" description="TonB C-terminal" evidence="10">
    <location>
        <begin position="8"/>
        <end position="99"/>
    </location>
</feature>
<dbReference type="PANTHER" id="PTHR33446">
    <property type="entry name" value="PROTEIN TONB-RELATED"/>
    <property type="match status" value="1"/>
</dbReference>
<dbReference type="Gene3D" id="3.30.1150.10">
    <property type="match status" value="1"/>
</dbReference>
<dbReference type="PROSITE" id="PS52015">
    <property type="entry name" value="TONB_CTD"/>
    <property type="match status" value="1"/>
</dbReference>
<comment type="subcellular location">
    <subcellularLocation>
        <location evidence="1">Cell inner membrane</location>
        <topology evidence="1">Single-pass membrane protein</topology>
        <orientation evidence="1">Periplasmic side</orientation>
    </subcellularLocation>
</comment>
<name>A0A9X1LDL4_9PROT</name>
<dbReference type="InterPro" id="IPR006260">
    <property type="entry name" value="TonB/TolA_C"/>
</dbReference>
<dbReference type="SUPFAM" id="SSF74653">
    <property type="entry name" value="TolA/TonB C-terminal domain"/>
    <property type="match status" value="1"/>
</dbReference>
<keyword evidence="9" id="KW-0472">Membrane</keyword>
<dbReference type="PANTHER" id="PTHR33446:SF2">
    <property type="entry name" value="PROTEIN TONB"/>
    <property type="match status" value="1"/>
</dbReference>
<evidence type="ECO:0000313" key="12">
    <source>
        <dbReference type="Proteomes" id="UP001139311"/>
    </source>
</evidence>
<dbReference type="NCBIfam" id="TIGR01352">
    <property type="entry name" value="tonB_Cterm"/>
    <property type="match status" value="1"/>
</dbReference>
<evidence type="ECO:0000256" key="4">
    <source>
        <dbReference type="ARBA" id="ARBA00022475"/>
    </source>
</evidence>
<dbReference type="EMBL" id="JAJAQI010000078">
    <property type="protein sequence ID" value="MCB4825293.1"/>
    <property type="molecule type" value="Genomic_DNA"/>
</dbReference>
<dbReference type="GO" id="GO:0098797">
    <property type="term" value="C:plasma membrane protein complex"/>
    <property type="evidence" value="ECO:0007669"/>
    <property type="project" value="TreeGrafter"/>
</dbReference>
<proteinExistence type="inferred from homology"/>
<keyword evidence="5" id="KW-0997">Cell inner membrane</keyword>
<evidence type="ECO:0000256" key="8">
    <source>
        <dbReference type="ARBA" id="ARBA00022989"/>
    </source>
</evidence>
<dbReference type="RefSeq" id="WP_226614093.1">
    <property type="nucleotide sequence ID" value="NZ_JAJAQI010000078.1"/>
</dbReference>
<accession>A0A9X1LDL4</accession>
<dbReference type="InterPro" id="IPR051045">
    <property type="entry name" value="TonB-dependent_transducer"/>
</dbReference>
<sequence length="99" mass="11183">MARRPPPSYVGVLLAALERHKEYPSEARWRRAEGTAVLRFAMRRDGTIIGWRIERSSGHEVLDTAVERMIRRASPLPAPPPELAGDPVELSVPVRFSLR</sequence>
<evidence type="ECO:0000256" key="1">
    <source>
        <dbReference type="ARBA" id="ARBA00004383"/>
    </source>
</evidence>
<keyword evidence="6" id="KW-0812">Transmembrane</keyword>
<dbReference type="InterPro" id="IPR037682">
    <property type="entry name" value="TonB_C"/>
</dbReference>
<dbReference type="Pfam" id="PF03544">
    <property type="entry name" value="TonB_C"/>
    <property type="match status" value="1"/>
</dbReference>
<keyword evidence="12" id="KW-1185">Reference proteome</keyword>
<dbReference type="GO" id="GO:0055085">
    <property type="term" value="P:transmembrane transport"/>
    <property type="evidence" value="ECO:0007669"/>
    <property type="project" value="InterPro"/>
</dbReference>
<evidence type="ECO:0000256" key="5">
    <source>
        <dbReference type="ARBA" id="ARBA00022519"/>
    </source>
</evidence>
<reference evidence="11" key="1">
    <citation type="submission" date="2021-10" db="EMBL/GenBank/DDBJ databases">
        <title>Roseicella aerolatum sp. nov., isolated from aerosols of e-waste dismantling site.</title>
        <authorList>
            <person name="Qin T."/>
        </authorList>
    </citation>
    <scope>NUCLEOTIDE SEQUENCE</scope>
    <source>
        <strain evidence="11">GB24</strain>
    </source>
</reference>
<organism evidence="11 12">
    <name type="scientific">Roseicella aerolata</name>
    <dbReference type="NCBI Taxonomy" id="2883479"/>
    <lineage>
        <taxon>Bacteria</taxon>
        <taxon>Pseudomonadati</taxon>
        <taxon>Pseudomonadota</taxon>
        <taxon>Alphaproteobacteria</taxon>
        <taxon>Acetobacterales</taxon>
        <taxon>Roseomonadaceae</taxon>
        <taxon>Roseicella</taxon>
    </lineage>
</organism>
<evidence type="ECO:0000256" key="2">
    <source>
        <dbReference type="ARBA" id="ARBA00006555"/>
    </source>
</evidence>
<keyword evidence="4" id="KW-1003">Cell membrane</keyword>
<keyword evidence="3" id="KW-0813">Transport</keyword>
<evidence type="ECO:0000313" key="11">
    <source>
        <dbReference type="EMBL" id="MCB4825293.1"/>
    </source>
</evidence>
<keyword evidence="7" id="KW-0653">Protein transport</keyword>
<evidence type="ECO:0000256" key="3">
    <source>
        <dbReference type="ARBA" id="ARBA00022448"/>
    </source>
</evidence>
<dbReference type="Proteomes" id="UP001139311">
    <property type="component" value="Unassembled WGS sequence"/>
</dbReference>
<protein>
    <submittedName>
        <fullName evidence="11">TonB family protein</fullName>
    </submittedName>
</protein>
<evidence type="ECO:0000256" key="6">
    <source>
        <dbReference type="ARBA" id="ARBA00022692"/>
    </source>
</evidence>
<dbReference type="GO" id="GO:0031992">
    <property type="term" value="F:energy transducer activity"/>
    <property type="evidence" value="ECO:0007669"/>
    <property type="project" value="TreeGrafter"/>
</dbReference>
<evidence type="ECO:0000259" key="10">
    <source>
        <dbReference type="PROSITE" id="PS52015"/>
    </source>
</evidence>